<comment type="caution">
    <text evidence="3">The sequence shown here is derived from an EMBL/GenBank/DDBJ whole genome shotgun (WGS) entry which is preliminary data.</text>
</comment>
<evidence type="ECO:0000256" key="2">
    <source>
        <dbReference type="SAM" id="Phobius"/>
    </source>
</evidence>
<feature type="region of interest" description="Disordered" evidence="1">
    <location>
        <begin position="85"/>
        <end position="106"/>
    </location>
</feature>
<dbReference type="EMBL" id="LFZO01001109">
    <property type="protein sequence ID" value="KXS93676.1"/>
    <property type="molecule type" value="Genomic_DNA"/>
</dbReference>
<dbReference type="Proteomes" id="UP000073492">
    <property type="component" value="Unassembled WGS sequence"/>
</dbReference>
<keyword evidence="4" id="KW-1185">Reference proteome</keyword>
<sequence>MLSMDMQVRSRASLLYPRLPTTALVTLFLHSSKNEQWARTRVGRKIIMGAGAFIEPLVVISLLVGGTLVNRETRALNSVRQCGHKRNDNLESGASSPRSKNSQDGLLSPVKLLEQNADDTWHIREVGMLGWKKCVKSPNTRQFSSRLLSRLLQKLPFLVEVWVSKPNGRSPHPAHSRLAGFVSSVRAPIDSPVISVFSSLTTPANASTLHF</sequence>
<feature type="compositionally biased region" description="Polar residues" evidence="1">
    <location>
        <begin position="90"/>
        <end position="105"/>
    </location>
</feature>
<reference evidence="3 4" key="1">
    <citation type="submission" date="2015-07" db="EMBL/GenBank/DDBJ databases">
        <title>Comparative genomics of the Sigatoka disease complex on banana suggests a link between parallel evolutionary changes in Pseudocercospora fijiensis and Pseudocercospora eumusae and increased virulence on the banana host.</title>
        <authorList>
            <person name="Chang T.-C."/>
            <person name="Salvucci A."/>
            <person name="Crous P.W."/>
            <person name="Stergiopoulos I."/>
        </authorList>
    </citation>
    <scope>NUCLEOTIDE SEQUENCE [LARGE SCALE GENOMIC DNA]</scope>
    <source>
        <strain evidence="3 4">CBS 116634</strain>
    </source>
</reference>
<evidence type="ECO:0000313" key="4">
    <source>
        <dbReference type="Proteomes" id="UP000073492"/>
    </source>
</evidence>
<evidence type="ECO:0000313" key="3">
    <source>
        <dbReference type="EMBL" id="KXS93677.1"/>
    </source>
</evidence>
<accession>A0A139GU31</accession>
<dbReference type="AlphaFoldDB" id="A0A139GU31"/>
<proteinExistence type="predicted"/>
<protein>
    <submittedName>
        <fullName evidence="3">Uncharacterized protein</fullName>
    </submittedName>
</protein>
<gene>
    <name evidence="3" type="ORF">AC579_3594</name>
</gene>
<keyword evidence="2" id="KW-0472">Membrane</keyword>
<feature type="transmembrane region" description="Helical" evidence="2">
    <location>
        <begin position="50"/>
        <end position="70"/>
    </location>
</feature>
<keyword evidence="2" id="KW-1133">Transmembrane helix</keyword>
<evidence type="ECO:0000256" key="1">
    <source>
        <dbReference type="SAM" id="MobiDB-lite"/>
    </source>
</evidence>
<keyword evidence="2" id="KW-0812">Transmembrane</keyword>
<organism evidence="3 4">
    <name type="scientific">Pseudocercospora musae</name>
    <dbReference type="NCBI Taxonomy" id="113226"/>
    <lineage>
        <taxon>Eukaryota</taxon>
        <taxon>Fungi</taxon>
        <taxon>Dikarya</taxon>
        <taxon>Ascomycota</taxon>
        <taxon>Pezizomycotina</taxon>
        <taxon>Dothideomycetes</taxon>
        <taxon>Dothideomycetidae</taxon>
        <taxon>Mycosphaerellales</taxon>
        <taxon>Mycosphaerellaceae</taxon>
        <taxon>Pseudocercospora</taxon>
    </lineage>
</organism>
<name>A0A139GU31_9PEZI</name>
<dbReference type="EMBL" id="LFZO01001109">
    <property type="protein sequence ID" value="KXS93677.1"/>
    <property type="molecule type" value="Genomic_DNA"/>
</dbReference>